<dbReference type="PANTHER" id="PTHR24116:SF0">
    <property type="entry name" value="KINASE D-INTERACTING SUBSTRATE OF 220 KDA"/>
    <property type="match status" value="1"/>
</dbReference>
<dbReference type="VEuPathDB" id="FungiDB:M747DRAFT_299660"/>
<accession>A0A100IUI7</accession>
<protein>
    <submittedName>
        <fullName evidence="1">Unnamed protein product</fullName>
    </submittedName>
</protein>
<dbReference type="OMA" id="NGSHEMR"/>
<dbReference type="PANTHER" id="PTHR24116">
    <property type="entry name" value="KINASE D-INTERACTING SUBSTRATE OF 220 KDA"/>
    <property type="match status" value="1"/>
</dbReference>
<dbReference type="InterPro" id="IPR052771">
    <property type="entry name" value="Neurotrophin_sig_adaptor"/>
</dbReference>
<dbReference type="GO" id="GO:0030165">
    <property type="term" value="F:PDZ domain binding"/>
    <property type="evidence" value="ECO:0007669"/>
    <property type="project" value="TreeGrafter"/>
</dbReference>
<dbReference type="VEuPathDB" id="FungiDB:ASPNIDRAFT2_1090603"/>
<evidence type="ECO:0000313" key="1">
    <source>
        <dbReference type="EMBL" id="GAQ47597.1"/>
    </source>
</evidence>
<organism evidence="1 2">
    <name type="scientific">Aspergillus niger</name>
    <dbReference type="NCBI Taxonomy" id="5061"/>
    <lineage>
        <taxon>Eukaryota</taxon>
        <taxon>Fungi</taxon>
        <taxon>Dikarya</taxon>
        <taxon>Ascomycota</taxon>
        <taxon>Pezizomycotina</taxon>
        <taxon>Eurotiomycetes</taxon>
        <taxon>Eurotiomycetidae</taxon>
        <taxon>Eurotiales</taxon>
        <taxon>Aspergillaceae</taxon>
        <taxon>Aspergillus</taxon>
        <taxon>Aspergillus subgen. Circumdati</taxon>
    </lineage>
</organism>
<dbReference type="Proteomes" id="UP000068243">
    <property type="component" value="Unassembled WGS sequence"/>
</dbReference>
<dbReference type="Gene3D" id="1.25.40.20">
    <property type="entry name" value="Ankyrin repeat-containing domain"/>
    <property type="match status" value="1"/>
</dbReference>
<dbReference type="AlphaFoldDB" id="A0A100IUI7"/>
<dbReference type="SUPFAM" id="SSF48403">
    <property type="entry name" value="Ankyrin repeat"/>
    <property type="match status" value="1"/>
</dbReference>
<evidence type="ECO:0000313" key="2">
    <source>
        <dbReference type="Proteomes" id="UP000068243"/>
    </source>
</evidence>
<sequence length="268" mass="29913">MFGVLLSHGAEADPRDEYGERPRMWAAGRGFEPIEKMLLAKGASIECLDQSGESPLLWALRACTTSRLRERVTGSHGAVITNGTGDTNAVVKLLLRSVGRGSLESRLRSKRMRQVWTHAFNERDDALDDYGRNAVMEGRRAKNFHDMLVILSDWSDKNATLPESILRLDGNQGEMACDVCQVYIDGNGVCYRRSRCNGYHFAICDDCKARGIACLNGSHEMRQWEQKQLMVETCIVLAVDFKASKKELSGFHIKPWGDSETPMAAVIV</sequence>
<name>A0A100IUI7_ASPNG</name>
<comment type="caution">
    <text evidence="1">The sequence shown here is derived from an EMBL/GenBank/DDBJ whole genome shotgun (WGS) entry which is preliminary data.</text>
</comment>
<dbReference type="VEuPathDB" id="FungiDB:An10g00420"/>
<dbReference type="OrthoDB" id="4503265at2759"/>
<reference evidence="2" key="1">
    <citation type="journal article" date="2016" name="Genome Announc.">
        <title>Draft genome sequence of Aspergillus niger strain An76.</title>
        <authorList>
            <person name="Gong W."/>
            <person name="Cheng Z."/>
            <person name="Zhang H."/>
            <person name="Liu L."/>
            <person name="Gao P."/>
            <person name="Wang L."/>
        </authorList>
    </citation>
    <scope>NUCLEOTIDE SEQUENCE [LARGE SCALE GENOMIC DNA]</scope>
    <source>
        <strain evidence="2">An76</strain>
    </source>
</reference>
<gene>
    <name evidence="1" type="ORF">ABL_10258</name>
</gene>
<dbReference type="InterPro" id="IPR036770">
    <property type="entry name" value="Ankyrin_rpt-contain_sf"/>
</dbReference>
<dbReference type="EMBL" id="BCMY01000032">
    <property type="protein sequence ID" value="GAQ47597.1"/>
    <property type="molecule type" value="Genomic_DNA"/>
</dbReference>
<dbReference type="GO" id="GO:0019887">
    <property type="term" value="F:protein kinase regulator activity"/>
    <property type="evidence" value="ECO:0007669"/>
    <property type="project" value="TreeGrafter"/>
</dbReference>
<proteinExistence type="predicted"/>